<organism evidence="2 3">
    <name type="scientific">Phrynocephalus forsythii</name>
    <dbReference type="NCBI Taxonomy" id="171643"/>
    <lineage>
        <taxon>Eukaryota</taxon>
        <taxon>Metazoa</taxon>
        <taxon>Chordata</taxon>
        <taxon>Craniata</taxon>
        <taxon>Vertebrata</taxon>
        <taxon>Euteleostomi</taxon>
        <taxon>Lepidosauria</taxon>
        <taxon>Squamata</taxon>
        <taxon>Bifurcata</taxon>
        <taxon>Unidentata</taxon>
        <taxon>Episquamata</taxon>
        <taxon>Toxicofera</taxon>
        <taxon>Iguania</taxon>
        <taxon>Acrodonta</taxon>
        <taxon>Agamidae</taxon>
        <taxon>Agaminae</taxon>
        <taxon>Phrynocephalus</taxon>
    </lineage>
</organism>
<proteinExistence type="predicted"/>
<sequence>MDPWTVLNIDLMGPFGATNKKHMYVLLLTDVFTKWTVILPLCDLSAAEVAKAVLHASFCYGLPQKIAIAQGEEFINQINSELFEFLGMKELIMPHLQTDHEHAVSKRIRSFLLKHCMENTKDWDNHLEAIAYAFNLIHSKKDQNTPYFQIFQRNPYMPSGVVQEGKSDCLFARIISVVKHAERAGQESTVSTCQALKKMPVNLQNRNMGHVRKKPKQLNPYLLKVGHEVLRQRKNWWKGGSFRSQWVGPCIIDYITDNGSAILRDAAGSRLKRPIKIAHLKPFIRGSQEQDSSHTWQSALVVDHDYIGSTETAMEQSSADMLSANGQPPAAPEDAVLESDLVLSKNNSDLEYMCRFH</sequence>
<dbReference type="GO" id="GO:0003676">
    <property type="term" value="F:nucleic acid binding"/>
    <property type="evidence" value="ECO:0007669"/>
    <property type="project" value="InterPro"/>
</dbReference>
<dbReference type="InterPro" id="IPR012337">
    <property type="entry name" value="RNaseH-like_sf"/>
</dbReference>
<feature type="domain" description="Integrase catalytic" evidence="1">
    <location>
        <begin position="1"/>
        <end position="111"/>
    </location>
</feature>
<evidence type="ECO:0000313" key="3">
    <source>
        <dbReference type="Proteomes" id="UP001142489"/>
    </source>
</evidence>
<evidence type="ECO:0000259" key="1">
    <source>
        <dbReference type="PROSITE" id="PS50994"/>
    </source>
</evidence>
<name>A0A9Q1B495_9SAUR</name>
<dbReference type="GO" id="GO:0015074">
    <property type="term" value="P:DNA integration"/>
    <property type="evidence" value="ECO:0007669"/>
    <property type="project" value="InterPro"/>
</dbReference>
<dbReference type="EMBL" id="JAPFRF010000004">
    <property type="protein sequence ID" value="KAJ7335733.1"/>
    <property type="molecule type" value="Genomic_DNA"/>
</dbReference>
<comment type="caution">
    <text evidence="2">The sequence shown here is derived from an EMBL/GenBank/DDBJ whole genome shotgun (WGS) entry which is preliminary data.</text>
</comment>
<dbReference type="PROSITE" id="PS50994">
    <property type="entry name" value="INTEGRASE"/>
    <property type="match status" value="1"/>
</dbReference>
<dbReference type="SUPFAM" id="SSF53098">
    <property type="entry name" value="Ribonuclease H-like"/>
    <property type="match status" value="1"/>
</dbReference>
<dbReference type="InterPro" id="IPR036397">
    <property type="entry name" value="RNaseH_sf"/>
</dbReference>
<evidence type="ECO:0000313" key="2">
    <source>
        <dbReference type="EMBL" id="KAJ7335733.1"/>
    </source>
</evidence>
<dbReference type="Gene3D" id="3.30.420.10">
    <property type="entry name" value="Ribonuclease H-like superfamily/Ribonuclease H"/>
    <property type="match status" value="1"/>
</dbReference>
<accession>A0A9Q1B495</accession>
<dbReference type="PANTHER" id="PTHR47266">
    <property type="entry name" value="ENDONUCLEASE-RELATED"/>
    <property type="match status" value="1"/>
</dbReference>
<dbReference type="AlphaFoldDB" id="A0A9Q1B495"/>
<gene>
    <name evidence="2" type="ORF">JRQ81_013674</name>
</gene>
<dbReference type="InterPro" id="IPR052160">
    <property type="entry name" value="Gypsy_RT_Integrase-like"/>
</dbReference>
<keyword evidence="3" id="KW-1185">Reference proteome</keyword>
<dbReference type="InterPro" id="IPR001584">
    <property type="entry name" value="Integrase_cat-core"/>
</dbReference>
<reference evidence="2" key="1">
    <citation type="journal article" date="2023" name="DNA Res.">
        <title>Chromosome-level genome assembly of Phrynocephalus forsythii using third-generation DNA sequencing and Hi-C analysis.</title>
        <authorList>
            <person name="Qi Y."/>
            <person name="Zhao W."/>
            <person name="Zhao Y."/>
            <person name="Niu C."/>
            <person name="Cao S."/>
            <person name="Zhang Y."/>
        </authorList>
    </citation>
    <scope>NUCLEOTIDE SEQUENCE</scope>
    <source>
        <tissue evidence="2">Muscle</tissue>
    </source>
</reference>
<protein>
    <recommendedName>
        <fullName evidence="1">Integrase catalytic domain-containing protein</fullName>
    </recommendedName>
</protein>
<dbReference type="OrthoDB" id="413122at2759"/>
<dbReference type="Proteomes" id="UP001142489">
    <property type="component" value="Unassembled WGS sequence"/>
</dbReference>